<sequence>SNLPISLDNFEESFFKDLGLIINPKTFSPPEK</sequence>
<gene>
    <name evidence="1" type="ORF">S01H1_44166</name>
</gene>
<organism evidence="1">
    <name type="scientific">marine sediment metagenome</name>
    <dbReference type="NCBI Taxonomy" id="412755"/>
    <lineage>
        <taxon>unclassified sequences</taxon>
        <taxon>metagenomes</taxon>
        <taxon>ecological metagenomes</taxon>
    </lineage>
</organism>
<reference evidence="1" key="1">
    <citation type="journal article" date="2014" name="Front. Microbiol.">
        <title>High frequency of phylogenetically diverse reductive dehalogenase-homologous genes in deep subseafloor sedimentary metagenomes.</title>
        <authorList>
            <person name="Kawai M."/>
            <person name="Futagami T."/>
            <person name="Toyoda A."/>
            <person name="Takaki Y."/>
            <person name="Nishi S."/>
            <person name="Hori S."/>
            <person name="Arai W."/>
            <person name="Tsubouchi T."/>
            <person name="Morono Y."/>
            <person name="Uchiyama I."/>
            <person name="Ito T."/>
            <person name="Fujiyama A."/>
            <person name="Inagaki F."/>
            <person name="Takami H."/>
        </authorList>
    </citation>
    <scope>NUCLEOTIDE SEQUENCE</scope>
    <source>
        <strain evidence="1">Expedition CK06-06</strain>
    </source>
</reference>
<comment type="caution">
    <text evidence="1">The sequence shown here is derived from an EMBL/GenBank/DDBJ whole genome shotgun (WGS) entry which is preliminary data.</text>
</comment>
<dbReference type="EMBL" id="BARS01028165">
    <property type="protein sequence ID" value="GAG05261.1"/>
    <property type="molecule type" value="Genomic_DNA"/>
</dbReference>
<proteinExistence type="predicted"/>
<evidence type="ECO:0000313" key="1">
    <source>
        <dbReference type="EMBL" id="GAG05261.1"/>
    </source>
</evidence>
<accession>X0VXN6</accession>
<dbReference type="AlphaFoldDB" id="X0VXN6"/>
<name>X0VXN6_9ZZZZ</name>
<protein>
    <submittedName>
        <fullName evidence="1">Uncharacterized protein</fullName>
    </submittedName>
</protein>
<feature type="non-terminal residue" evidence="1">
    <location>
        <position position="1"/>
    </location>
</feature>